<protein>
    <submittedName>
        <fullName evidence="3">Rab3 gtpase-activating protein non-catalytic subunit-like</fullName>
    </submittedName>
</protein>
<dbReference type="AlphaFoldDB" id="A0A061SCE6"/>
<evidence type="ECO:0000256" key="1">
    <source>
        <dbReference type="SAM" id="MobiDB-lite"/>
    </source>
</evidence>
<dbReference type="InterPro" id="IPR026059">
    <property type="entry name" value="Rab3GAP2"/>
</dbReference>
<dbReference type="Pfam" id="PF14655">
    <property type="entry name" value="RAB3GAP2_N"/>
    <property type="match status" value="1"/>
</dbReference>
<dbReference type="SUPFAM" id="SSF50978">
    <property type="entry name" value="WD40 repeat-like"/>
    <property type="match status" value="1"/>
</dbReference>
<dbReference type="InterPro" id="IPR036322">
    <property type="entry name" value="WD40_repeat_dom_sf"/>
</dbReference>
<evidence type="ECO:0000313" key="3">
    <source>
        <dbReference type="EMBL" id="JAC82832.1"/>
    </source>
</evidence>
<evidence type="ECO:0000259" key="2">
    <source>
        <dbReference type="Pfam" id="PF14655"/>
    </source>
</evidence>
<dbReference type="PANTHER" id="PTHR12472:SF0">
    <property type="entry name" value="RAB3 GTPASE-ACTIVATING PROTEIN NON-CATALYTIC SUBUNIT"/>
    <property type="match status" value="1"/>
</dbReference>
<accession>A0A061SCE6</accession>
<feature type="domain" description="Rab3-GAP regulatory subunit N-terminal" evidence="2">
    <location>
        <begin position="34"/>
        <end position="417"/>
    </location>
</feature>
<gene>
    <name evidence="3" type="ORF">TSPGSL018_4768</name>
</gene>
<dbReference type="EMBL" id="GBEZ01002199">
    <property type="protein sequence ID" value="JAC82832.1"/>
    <property type="molecule type" value="Transcribed_RNA"/>
</dbReference>
<reference evidence="3" key="1">
    <citation type="submission" date="2014-05" db="EMBL/GenBank/DDBJ databases">
        <title>The transcriptome of the halophilic microalga Tetraselmis sp. GSL018 isolated from the Great Salt Lake, Utah.</title>
        <authorList>
            <person name="Jinkerson R.E."/>
            <person name="D'Adamo S."/>
            <person name="Posewitz M.C."/>
        </authorList>
    </citation>
    <scope>NUCLEOTIDE SEQUENCE</scope>
    <source>
        <strain evidence="3">GSL018</strain>
    </source>
</reference>
<name>A0A061SCE6_9CHLO</name>
<feature type="region of interest" description="Disordered" evidence="1">
    <location>
        <begin position="228"/>
        <end position="258"/>
    </location>
</feature>
<proteinExistence type="predicted"/>
<dbReference type="PANTHER" id="PTHR12472">
    <property type="entry name" value="RAB3-GAP REGULATORY DOMAIN"/>
    <property type="match status" value="1"/>
</dbReference>
<organism evidence="3">
    <name type="scientific">Tetraselmis sp. GSL018</name>
    <dbReference type="NCBI Taxonomy" id="582737"/>
    <lineage>
        <taxon>Eukaryota</taxon>
        <taxon>Viridiplantae</taxon>
        <taxon>Chlorophyta</taxon>
        <taxon>core chlorophytes</taxon>
        <taxon>Chlorodendrophyceae</taxon>
        <taxon>Chlorodendrales</taxon>
        <taxon>Chlorodendraceae</taxon>
        <taxon>Tetraselmis</taxon>
    </lineage>
</organism>
<dbReference type="InterPro" id="IPR032839">
    <property type="entry name" value="RAB3GAP_N"/>
</dbReference>
<sequence>METMFRNYDEAIKLLGIPSHVETAVAFDRTCLLFSLHPSRSKLAVAAAGKVCILTQRKHAKDTLSSPETWTAPCTVTSICWTAFPRAGSQSDDCCLLVGTTDGFLHLVSAEAEELQSQRVHDSPLLRIRCRTAGMGADPLYFLEDVTVVSENAVMRVSGIELLSVLRGHRVGGWSATDAPDLTVTKWRLPKQVGPRSDAFCAGAKPRGLYDVLSDGAEPRAVSIHSAGSSPALASIDAPEGEPSSTAPPRGPIARALGGGSGASGVASALGSAYRSAAALKGVYDAARSRIAVAAAEGRGEPTPAGGPCRLWRSLDDPKRSATSLMPSPSGGLLVATDNLGRILLLDAPTFTALRIWKGYRDAACGWTDLPPSEGGGGSGALCLVLHAPRKSVVELWEVRSGRRRCAFRCDNGCRLLMPEPPLGGAAGGDPALGSARPPGCCMLEPSGRLVDVGEHARAALGL</sequence>